<dbReference type="Gene3D" id="1.10.10.10">
    <property type="entry name" value="Winged helix-like DNA-binding domain superfamily/Winged helix DNA-binding domain"/>
    <property type="match status" value="1"/>
</dbReference>
<dbReference type="GO" id="GO:0003677">
    <property type="term" value="F:DNA binding"/>
    <property type="evidence" value="ECO:0007669"/>
    <property type="project" value="UniProtKB-KW"/>
</dbReference>
<dbReference type="RefSeq" id="WP_115052776.1">
    <property type="nucleotide sequence ID" value="NZ_JAUSZT010000003.1"/>
</dbReference>
<dbReference type="InterPro" id="IPR005119">
    <property type="entry name" value="LysR_subst-bd"/>
</dbReference>
<comment type="similarity">
    <text evidence="1">Belongs to the LysR transcriptional regulatory family.</text>
</comment>
<evidence type="ECO:0000313" key="6">
    <source>
        <dbReference type="EMBL" id="MDQ0999400.1"/>
    </source>
</evidence>
<keyword evidence="3 6" id="KW-0238">DNA-binding</keyword>
<evidence type="ECO:0000256" key="3">
    <source>
        <dbReference type="ARBA" id="ARBA00023125"/>
    </source>
</evidence>
<dbReference type="PRINTS" id="PR00039">
    <property type="entry name" value="HTHLYSR"/>
</dbReference>
<evidence type="ECO:0000256" key="2">
    <source>
        <dbReference type="ARBA" id="ARBA00023015"/>
    </source>
</evidence>
<dbReference type="Pfam" id="PF00126">
    <property type="entry name" value="HTH_1"/>
    <property type="match status" value="1"/>
</dbReference>
<dbReference type="InterPro" id="IPR036390">
    <property type="entry name" value="WH_DNA-bd_sf"/>
</dbReference>
<dbReference type="SUPFAM" id="SSF53850">
    <property type="entry name" value="Periplasmic binding protein-like II"/>
    <property type="match status" value="1"/>
</dbReference>
<sequence length="306" mass="33799">MQSTSLRYFLEVVKSGSIADASYRLNVASSAISRQIAKLERELGVELFERRPRGMVPSAAGEVLSAHARRTMLDAERVTAEIKALQVPDRGFVRLASYEGFAVDILSEAIAEFRKRFPGVTFHLWVGNSVEVAQLIQDGEADIGTTFNLAPPRGVKIEQVVRRPMHALIPKHLPLASLESVTMTQTLNYPVALPDKGRTQRHLIDAAFAMQGLVVEPVMSTNCISALRRFSDAADCIHFTSAIRTPGRTDMGDFIAVPVDDEVMTDSVLHILTMEDRTLPVAVRAFLDMLLDNLHPSERGETDKFA</sequence>
<dbReference type="SUPFAM" id="SSF46785">
    <property type="entry name" value="Winged helix' DNA-binding domain"/>
    <property type="match status" value="1"/>
</dbReference>
<gene>
    <name evidence="6" type="ORF">QFZ34_004582</name>
</gene>
<dbReference type="PANTHER" id="PTHR30419">
    <property type="entry name" value="HTH-TYPE TRANSCRIPTIONAL REGULATOR YBHD"/>
    <property type="match status" value="1"/>
</dbReference>
<dbReference type="Proteomes" id="UP001237780">
    <property type="component" value="Unassembled WGS sequence"/>
</dbReference>
<name>A0ABU0SHK7_9HYPH</name>
<keyword evidence="7" id="KW-1185">Reference proteome</keyword>
<proteinExistence type="inferred from homology"/>
<dbReference type="InterPro" id="IPR050950">
    <property type="entry name" value="HTH-type_LysR_regulators"/>
</dbReference>
<organism evidence="6 7">
    <name type="scientific">Phyllobacterium ifriqiyense</name>
    <dbReference type="NCBI Taxonomy" id="314238"/>
    <lineage>
        <taxon>Bacteria</taxon>
        <taxon>Pseudomonadati</taxon>
        <taxon>Pseudomonadota</taxon>
        <taxon>Alphaproteobacteria</taxon>
        <taxon>Hyphomicrobiales</taxon>
        <taxon>Phyllobacteriaceae</taxon>
        <taxon>Phyllobacterium</taxon>
    </lineage>
</organism>
<dbReference type="InterPro" id="IPR036388">
    <property type="entry name" value="WH-like_DNA-bd_sf"/>
</dbReference>
<evidence type="ECO:0000259" key="5">
    <source>
        <dbReference type="PROSITE" id="PS50931"/>
    </source>
</evidence>
<dbReference type="PANTHER" id="PTHR30419:SF8">
    <property type="entry name" value="NITROGEN ASSIMILATION TRANSCRIPTIONAL ACTIVATOR-RELATED"/>
    <property type="match status" value="1"/>
</dbReference>
<reference evidence="6 7" key="1">
    <citation type="submission" date="2023-07" db="EMBL/GenBank/DDBJ databases">
        <title>Comparative genomics of wheat-associated soil bacteria to identify genetic determinants of phenazine resistance.</title>
        <authorList>
            <person name="Mouncey N."/>
        </authorList>
    </citation>
    <scope>NUCLEOTIDE SEQUENCE [LARGE SCALE GENOMIC DNA]</scope>
    <source>
        <strain evidence="6 7">W4I11</strain>
    </source>
</reference>
<dbReference type="Gene3D" id="3.40.190.290">
    <property type="match status" value="1"/>
</dbReference>
<evidence type="ECO:0000313" key="7">
    <source>
        <dbReference type="Proteomes" id="UP001237780"/>
    </source>
</evidence>
<dbReference type="PROSITE" id="PS50931">
    <property type="entry name" value="HTH_LYSR"/>
    <property type="match status" value="1"/>
</dbReference>
<protein>
    <submittedName>
        <fullName evidence="6">DNA-binding transcriptional LysR family regulator</fullName>
    </submittedName>
</protein>
<dbReference type="InterPro" id="IPR000847">
    <property type="entry name" value="LysR_HTH_N"/>
</dbReference>
<comment type="caution">
    <text evidence="6">The sequence shown here is derived from an EMBL/GenBank/DDBJ whole genome shotgun (WGS) entry which is preliminary data.</text>
</comment>
<keyword evidence="4" id="KW-0804">Transcription</keyword>
<dbReference type="Pfam" id="PF03466">
    <property type="entry name" value="LysR_substrate"/>
    <property type="match status" value="1"/>
</dbReference>
<evidence type="ECO:0000256" key="4">
    <source>
        <dbReference type="ARBA" id="ARBA00023163"/>
    </source>
</evidence>
<keyword evidence="2" id="KW-0805">Transcription regulation</keyword>
<evidence type="ECO:0000256" key="1">
    <source>
        <dbReference type="ARBA" id="ARBA00009437"/>
    </source>
</evidence>
<feature type="domain" description="HTH lysR-type" evidence="5">
    <location>
        <begin position="1"/>
        <end position="58"/>
    </location>
</feature>
<dbReference type="EMBL" id="JAUSZT010000003">
    <property type="protein sequence ID" value="MDQ0999400.1"/>
    <property type="molecule type" value="Genomic_DNA"/>
</dbReference>
<accession>A0ABU0SHK7</accession>